<dbReference type="STRING" id="42251.A0A2T6ZU38"/>
<proteinExistence type="predicted"/>
<name>A0A2T6ZU38_TUBBO</name>
<organism evidence="2 3">
    <name type="scientific">Tuber borchii</name>
    <name type="common">White truffle</name>
    <dbReference type="NCBI Taxonomy" id="42251"/>
    <lineage>
        <taxon>Eukaryota</taxon>
        <taxon>Fungi</taxon>
        <taxon>Dikarya</taxon>
        <taxon>Ascomycota</taxon>
        <taxon>Pezizomycotina</taxon>
        <taxon>Pezizomycetes</taxon>
        <taxon>Pezizales</taxon>
        <taxon>Tuberaceae</taxon>
        <taxon>Tuber</taxon>
    </lineage>
</organism>
<sequence length="181" mass="20796">MEYFQESDLTKHIGVPLLQETVQNISMQVLEGLKVMHEQGVAHRDIKIPIFVASMSPVWVKLGDFGVSKRILAQATTTFHTRCQPLSYGAPEVLGLNSNSESSGYTNPVDIWSVGCVIYELLVGQNLFSSWDKITPYYFEKRPFPRDGLRLLSLYWAMREFLYSTLCSQYNLEITIQRRKH</sequence>
<keyword evidence="2" id="KW-0808">Transferase</keyword>
<dbReference type="InterPro" id="IPR011009">
    <property type="entry name" value="Kinase-like_dom_sf"/>
</dbReference>
<dbReference type="GO" id="GO:0004672">
    <property type="term" value="F:protein kinase activity"/>
    <property type="evidence" value="ECO:0007669"/>
    <property type="project" value="InterPro"/>
</dbReference>
<evidence type="ECO:0000313" key="2">
    <source>
        <dbReference type="EMBL" id="PUU79009.1"/>
    </source>
</evidence>
<protein>
    <submittedName>
        <fullName evidence="2">Kinase-like domain-containing protein</fullName>
    </submittedName>
</protein>
<dbReference type="InterPro" id="IPR000719">
    <property type="entry name" value="Prot_kinase_dom"/>
</dbReference>
<dbReference type="PANTHER" id="PTHR24345">
    <property type="entry name" value="SERINE/THREONINE-PROTEIN KINASE PLK"/>
    <property type="match status" value="1"/>
</dbReference>
<dbReference type="SUPFAM" id="SSF56112">
    <property type="entry name" value="Protein kinase-like (PK-like)"/>
    <property type="match status" value="1"/>
</dbReference>
<dbReference type="Gene3D" id="1.10.510.10">
    <property type="entry name" value="Transferase(Phosphotransferase) domain 1"/>
    <property type="match status" value="1"/>
</dbReference>
<dbReference type="GO" id="GO:0005524">
    <property type="term" value="F:ATP binding"/>
    <property type="evidence" value="ECO:0007669"/>
    <property type="project" value="InterPro"/>
</dbReference>
<dbReference type="PROSITE" id="PS50011">
    <property type="entry name" value="PROTEIN_KINASE_DOM"/>
    <property type="match status" value="1"/>
</dbReference>
<dbReference type="EMBL" id="NESQ01000101">
    <property type="protein sequence ID" value="PUU79009.1"/>
    <property type="molecule type" value="Genomic_DNA"/>
</dbReference>
<dbReference type="OrthoDB" id="10252171at2759"/>
<comment type="caution">
    <text evidence="2">The sequence shown here is derived from an EMBL/GenBank/DDBJ whole genome shotgun (WGS) entry which is preliminary data.</text>
</comment>
<dbReference type="GO" id="GO:0005634">
    <property type="term" value="C:nucleus"/>
    <property type="evidence" value="ECO:0007669"/>
    <property type="project" value="TreeGrafter"/>
</dbReference>
<dbReference type="Pfam" id="PF00069">
    <property type="entry name" value="Pkinase"/>
    <property type="match status" value="1"/>
</dbReference>
<evidence type="ECO:0000313" key="3">
    <source>
        <dbReference type="Proteomes" id="UP000244722"/>
    </source>
</evidence>
<feature type="domain" description="Protein kinase" evidence="1">
    <location>
        <begin position="1"/>
        <end position="181"/>
    </location>
</feature>
<reference evidence="2 3" key="1">
    <citation type="submission" date="2017-04" db="EMBL/GenBank/DDBJ databases">
        <title>Draft genome sequence of Tuber borchii Vittad., a whitish edible truffle.</title>
        <authorList>
            <consortium name="DOE Joint Genome Institute"/>
            <person name="Murat C."/>
            <person name="Kuo A."/>
            <person name="Barry K.W."/>
            <person name="Clum A."/>
            <person name="Dockter R.B."/>
            <person name="Fauchery L."/>
            <person name="Iotti M."/>
            <person name="Kohler A."/>
            <person name="Labutti K."/>
            <person name="Lindquist E.A."/>
            <person name="Lipzen A."/>
            <person name="Ohm R.A."/>
            <person name="Wang M."/>
            <person name="Grigoriev I.V."/>
            <person name="Zambonelli A."/>
            <person name="Martin F.M."/>
        </authorList>
    </citation>
    <scope>NUCLEOTIDE SEQUENCE [LARGE SCALE GENOMIC DNA]</scope>
    <source>
        <strain evidence="2 3">Tbo3840</strain>
    </source>
</reference>
<accession>A0A2T6ZU38</accession>
<keyword evidence="3" id="KW-1185">Reference proteome</keyword>
<evidence type="ECO:0000259" key="1">
    <source>
        <dbReference type="PROSITE" id="PS50011"/>
    </source>
</evidence>
<dbReference type="SMART" id="SM00220">
    <property type="entry name" value="S_TKc"/>
    <property type="match status" value="1"/>
</dbReference>
<keyword evidence="2" id="KW-0418">Kinase</keyword>
<dbReference type="AlphaFoldDB" id="A0A2T6ZU38"/>
<dbReference type="Proteomes" id="UP000244722">
    <property type="component" value="Unassembled WGS sequence"/>
</dbReference>
<gene>
    <name evidence="2" type="ORF">B9Z19DRAFT_980700</name>
</gene>